<name>A0A063YE18_9BACT</name>
<protein>
    <submittedName>
        <fullName evidence="1">Uncharacterized protein</fullName>
    </submittedName>
</protein>
<organism evidence="1 2">
    <name type="scientific">Metamycoplasma hyosynoviae</name>
    <dbReference type="NCBI Taxonomy" id="29559"/>
    <lineage>
        <taxon>Bacteria</taxon>
        <taxon>Bacillati</taxon>
        <taxon>Mycoplasmatota</taxon>
        <taxon>Mycoplasmoidales</taxon>
        <taxon>Metamycoplasmataceae</taxon>
        <taxon>Metamycoplasma</taxon>
    </lineage>
</organism>
<dbReference type="AlphaFoldDB" id="A0A063YE18"/>
<sequence length="175" mass="20890">MKNYFKNVIIKISILLSFLSTILFMFFWKFIYSIYGMVGKEYKLFYPTVTFGSLIFIFIVLITFILIYLLIDMLIIPKLRKHKTKILIAYFSLLFILFLNIILFLTVIEWYKYIWVFTFSLLSIISCVILMVFLSLLIWQIKKQPIVLSIFNSQDINFYENVENSSQQEQSNLSS</sequence>
<dbReference type="EMBL" id="SOCH01000002">
    <property type="protein sequence ID" value="TDU98080.1"/>
    <property type="molecule type" value="Genomic_DNA"/>
</dbReference>
<evidence type="ECO:0000313" key="2">
    <source>
        <dbReference type="Proteomes" id="UP000294882"/>
    </source>
</evidence>
<reference evidence="1 2" key="1">
    <citation type="submission" date="2019-03" db="EMBL/GenBank/DDBJ databases">
        <title>Genomic Encyclopedia of Archaeal and Bacterial Type Strains, Phase II (KMG-II): from individual species to whole genera.</title>
        <authorList>
            <person name="Goeker M."/>
        </authorList>
    </citation>
    <scope>NUCLEOTIDE SEQUENCE [LARGE SCALE GENOMIC DNA]</scope>
    <source>
        <strain evidence="1 2">ATCC 25591</strain>
    </source>
</reference>
<dbReference type="Proteomes" id="UP000294882">
    <property type="component" value="Unassembled WGS sequence"/>
</dbReference>
<gene>
    <name evidence="1" type="ORF">JN03_0089</name>
</gene>
<evidence type="ECO:0000313" key="1">
    <source>
        <dbReference type="EMBL" id="TDU98080.1"/>
    </source>
</evidence>
<comment type="caution">
    <text evidence="1">The sequence shown here is derived from an EMBL/GenBank/DDBJ whole genome shotgun (WGS) entry which is preliminary data.</text>
</comment>
<accession>A0A063YE18</accession>
<proteinExistence type="predicted"/>